<dbReference type="AlphaFoldDB" id="A0A5J4RRA3"/>
<gene>
    <name evidence="2" type="ORF">EZS27_015602</name>
</gene>
<dbReference type="EMBL" id="SNRY01000814">
    <property type="protein sequence ID" value="KAA6336239.1"/>
    <property type="molecule type" value="Genomic_DNA"/>
</dbReference>
<keyword evidence="1" id="KW-1133">Transmembrane helix</keyword>
<protein>
    <submittedName>
        <fullName evidence="2">Uncharacterized protein</fullName>
    </submittedName>
</protein>
<proteinExistence type="predicted"/>
<sequence length="55" mass="6656">MDDQLFVSKYLVKLPEKKIWKLYEKGTQSIEIGINIIDFQILFFSFLFTYSKLKF</sequence>
<keyword evidence="1" id="KW-0472">Membrane</keyword>
<feature type="transmembrane region" description="Helical" evidence="1">
    <location>
        <begin position="32"/>
        <end position="50"/>
    </location>
</feature>
<evidence type="ECO:0000313" key="2">
    <source>
        <dbReference type="EMBL" id="KAA6336239.1"/>
    </source>
</evidence>
<organism evidence="2">
    <name type="scientific">termite gut metagenome</name>
    <dbReference type="NCBI Taxonomy" id="433724"/>
    <lineage>
        <taxon>unclassified sequences</taxon>
        <taxon>metagenomes</taxon>
        <taxon>organismal metagenomes</taxon>
    </lineage>
</organism>
<evidence type="ECO:0000256" key="1">
    <source>
        <dbReference type="SAM" id="Phobius"/>
    </source>
</evidence>
<keyword evidence="1" id="KW-0812">Transmembrane</keyword>
<name>A0A5J4RRA3_9ZZZZ</name>
<reference evidence="2" key="1">
    <citation type="submission" date="2019-03" db="EMBL/GenBank/DDBJ databases">
        <title>Single cell metagenomics reveals metabolic interactions within the superorganism composed of flagellate Streblomastix strix and complex community of Bacteroidetes bacteria on its surface.</title>
        <authorList>
            <person name="Treitli S.C."/>
            <person name="Kolisko M."/>
            <person name="Husnik F."/>
            <person name="Keeling P."/>
            <person name="Hampl V."/>
        </authorList>
    </citation>
    <scope>NUCLEOTIDE SEQUENCE</scope>
    <source>
        <strain evidence="2">STM</strain>
    </source>
</reference>
<accession>A0A5J4RRA3</accession>
<comment type="caution">
    <text evidence="2">The sequence shown here is derived from an EMBL/GenBank/DDBJ whole genome shotgun (WGS) entry which is preliminary data.</text>
</comment>